<dbReference type="Proteomes" id="UP001595075">
    <property type="component" value="Unassembled WGS sequence"/>
</dbReference>
<feature type="transmembrane region" description="Helical" evidence="1">
    <location>
        <begin position="60"/>
        <end position="83"/>
    </location>
</feature>
<evidence type="ECO:0000313" key="3">
    <source>
        <dbReference type="Proteomes" id="UP001595075"/>
    </source>
</evidence>
<reference evidence="2 3" key="1">
    <citation type="journal article" date="2024" name="Commun. Biol.">
        <title>Comparative genomic analysis of thermophilic fungi reveals convergent evolutionary adaptations and gene losses.</title>
        <authorList>
            <person name="Steindorff A.S."/>
            <person name="Aguilar-Pontes M.V."/>
            <person name="Robinson A.J."/>
            <person name="Andreopoulos B."/>
            <person name="LaButti K."/>
            <person name="Kuo A."/>
            <person name="Mondo S."/>
            <person name="Riley R."/>
            <person name="Otillar R."/>
            <person name="Haridas S."/>
            <person name="Lipzen A."/>
            <person name="Grimwood J."/>
            <person name="Schmutz J."/>
            <person name="Clum A."/>
            <person name="Reid I.D."/>
            <person name="Moisan M.C."/>
            <person name="Butler G."/>
            <person name="Nguyen T.T.M."/>
            <person name="Dewar K."/>
            <person name="Conant G."/>
            <person name="Drula E."/>
            <person name="Henrissat B."/>
            <person name="Hansel C."/>
            <person name="Singer S."/>
            <person name="Hutchinson M.I."/>
            <person name="de Vries R.P."/>
            <person name="Natvig D.O."/>
            <person name="Powell A.J."/>
            <person name="Tsang A."/>
            <person name="Grigoriev I.V."/>
        </authorList>
    </citation>
    <scope>NUCLEOTIDE SEQUENCE [LARGE SCALE GENOMIC DNA]</scope>
    <source>
        <strain evidence="2 3">CBS 494.80</strain>
    </source>
</reference>
<name>A0ABR4CR47_9HELO</name>
<comment type="caution">
    <text evidence="2">The sequence shown here is derived from an EMBL/GenBank/DDBJ whole genome shotgun (WGS) entry which is preliminary data.</text>
</comment>
<keyword evidence="3" id="KW-1185">Reference proteome</keyword>
<feature type="non-terminal residue" evidence="2">
    <location>
        <position position="84"/>
    </location>
</feature>
<evidence type="ECO:0000313" key="2">
    <source>
        <dbReference type="EMBL" id="KAL2071539.1"/>
    </source>
</evidence>
<keyword evidence="1" id="KW-1133">Transmembrane helix</keyword>
<proteinExistence type="predicted"/>
<keyword evidence="1" id="KW-0472">Membrane</keyword>
<gene>
    <name evidence="2" type="ORF">VTL71DRAFT_12774</name>
</gene>
<sequence>MKERQDDTRNAMDLTKLSKAHKKELRWARVLIHKNGYRQIHWNFALHSGFLKHSVGIGSLGIVFLLLLRRYFAVLLILFGLYWC</sequence>
<organism evidence="2 3">
    <name type="scientific">Oculimacula yallundae</name>
    <dbReference type="NCBI Taxonomy" id="86028"/>
    <lineage>
        <taxon>Eukaryota</taxon>
        <taxon>Fungi</taxon>
        <taxon>Dikarya</taxon>
        <taxon>Ascomycota</taxon>
        <taxon>Pezizomycotina</taxon>
        <taxon>Leotiomycetes</taxon>
        <taxon>Helotiales</taxon>
        <taxon>Ploettnerulaceae</taxon>
        <taxon>Oculimacula</taxon>
    </lineage>
</organism>
<evidence type="ECO:0000256" key="1">
    <source>
        <dbReference type="SAM" id="Phobius"/>
    </source>
</evidence>
<accession>A0ABR4CR47</accession>
<protein>
    <submittedName>
        <fullName evidence="2">Uncharacterized protein</fullName>
    </submittedName>
</protein>
<dbReference type="EMBL" id="JAZHXI010000005">
    <property type="protein sequence ID" value="KAL2071539.1"/>
    <property type="molecule type" value="Genomic_DNA"/>
</dbReference>
<keyword evidence="1" id="KW-0812">Transmembrane</keyword>